<dbReference type="InterPro" id="IPR050175">
    <property type="entry name" value="Complex_I_Subunit_2"/>
</dbReference>
<dbReference type="Pfam" id="PF00361">
    <property type="entry name" value="Proton_antipo_M"/>
    <property type="match status" value="1"/>
</dbReference>
<dbReference type="AlphaFoldDB" id="A0A8E6TSH6"/>
<dbReference type="GO" id="GO:0005743">
    <property type="term" value="C:mitochondrial inner membrane"/>
    <property type="evidence" value="ECO:0007669"/>
    <property type="project" value="UniProtKB-SubCell"/>
</dbReference>
<feature type="transmembrane region" description="Helical" evidence="19">
    <location>
        <begin position="107"/>
        <end position="126"/>
    </location>
</feature>
<geneLocation type="mitochondrion" evidence="21"/>
<dbReference type="EMBL" id="MW848816">
    <property type="protein sequence ID" value="QVT15614.1"/>
    <property type="molecule type" value="Genomic_DNA"/>
</dbReference>
<comment type="function">
    <text evidence="1">Core subunit of the mitochondrial membrane respiratory chain NADH dehydrogenase (Complex I) that is believed to belong to the minimal assembly required for catalysis. Complex I functions in the transfer of electrons from NADH to the respiratory chain. The immediate electron acceptor for the enzyme is believed to be ubiquinone.</text>
</comment>
<feature type="domain" description="NADH:quinone oxidoreductase/Mrp antiporter transmembrane" evidence="20">
    <location>
        <begin position="24"/>
        <end position="280"/>
    </location>
</feature>
<evidence type="ECO:0000256" key="2">
    <source>
        <dbReference type="ARBA" id="ARBA00004448"/>
    </source>
</evidence>
<evidence type="ECO:0000256" key="10">
    <source>
        <dbReference type="ARBA" id="ARBA00022967"/>
    </source>
</evidence>
<keyword evidence="8 19" id="KW-0812">Transmembrane</keyword>
<accession>A0A8E6TSH6</accession>
<evidence type="ECO:0000256" key="13">
    <source>
        <dbReference type="ARBA" id="ARBA00023027"/>
    </source>
</evidence>
<protein>
    <recommendedName>
        <fullName evidence="5">NADH-ubiquinone oxidoreductase chain 2</fullName>
        <ecNumber evidence="4">7.1.1.2</ecNumber>
    </recommendedName>
    <alternativeName>
        <fullName evidence="17">NADH dehydrogenase subunit 2</fullName>
    </alternativeName>
</protein>
<keyword evidence="15 21" id="KW-0496">Mitochondrion</keyword>
<evidence type="ECO:0000256" key="8">
    <source>
        <dbReference type="ARBA" id="ARBA00022692"/>
    </source>
</evidence>
<feature type="transmembrane region" description="Helical" evidence="19">
    <location>
        <begin position="224"/>
        <end position="246"/>
    </location>
</feature>
<dbReference type="GO" id="GO:0008137">
    <property type="term" value="F:NADH dehydrogenase (ubiquinone) activity"/>
    <property type="evidence" value="ECO:0007669"/>
    <property type="project" value="UniProtKB-EC"/>
</dbReference>
<evidence type="ECO:0000256" key="17">
    <source>
        <dbReference type="ARBA" id="ARBA00031028"/>
    </source>
</evidence>
<feature type="transmembrane region" description="Helical" evidence="19">
    <location>
        <begin position="266"/>
        <end position="285"/>
    </location>
</feature>
<keyword evidence="6" id="KW-0813">Transport</keyword>
<keyword evidence="14" id="KW-0830">Ubiquinone</keyword>
<gene>
    <name evidence="21" type="primary">nad2</name>
</gene>
<feature type="transmembrane region" description="Helical" evidence="19">
    <location>
        <begin position="306"/>
        <end position="328"/>
    </location>
</feature>
<feature type="transmembrane region" description="Helical" evidence="19">
    <location>
        <begin position="12"/>
        <end position="45"/>
    </location>
</feature>
<evidence type="ECO:0000256" key="15">
    <source>
        <dbReference type="ARBA" id="ARBA00023128"/>
    </source>
</evidence>
<dbReference type="EC" id="7.1.1.2" evidence="4"/>
<evidence type="ECO:0000256" key="5">
    <source>
        <dbReference type="ARBA" id="ARBA00021008"/>
    </source>
</evidence>
<evidence type="ECO:0000256" key="1">
    <source>
        <dbReference type="ARBA" id="ARBA00003257"/>
    </source>
</evidence>
<evidence type="ECO:0000256" key="9">
    <source>
        <dbReference type="ARBA" id="ARBA00022792"/>
    </source>
</evidence>
<keyword evidence="11" id="KW-0249">Electron transport</keyword>
<keyword evidence="9" id="KW-0999">Mitochondrion inner membrane</keyword>
<evidence type="ECO:0000256" key="3">
    <source>
        <dbReference type="ARBA" id="ARBA00007012"/>
    </source>
</evidence>
<comment type="catalytic activity">
    <reaction evidence="18">
        <text>a ubiquinone + NADH + 5 H(+)(in) = a ubiquinol + NAD(+) + 4 H(+)(out)</text>
        <dbReference type="Rhea" id="RHEA:29091"/>
        <dbReference type="Rhea" id="RHEA-COMP:9565"/>
        <dbReference type="Rhea" id="RHEA-COMP:9566"/>
        <dbReference type="ChEBI" id="CHEBI:15378"/>
        <dbReference type="ChEBI" id="CHEBI:16389"/>
        <dbReference type="ChEBI" id="CHEBI:17976"/>
        <dbReference type="ChEBI" id="CHEBI:57540"/>
        <dbReference type="ChEBI" id="CHEBI:57945"/>
        <dbReference type="EC" id="7.1.1.2"/>
    </reaction>
</comment>
<dbReference type="GO" id="GO:0006120">
    <property type="term" value="P:mitochondrial electron transport, NADH to ubiquinone"/>
    <property type="evidence" value="ECO:0007669"/>
    <property type="project" value="TreeGrafter"/>
</dbReference>
<keyword evidence="13" id="KW-0520">NAD</keyword>
<organism evidence="21">
    <name type="scientific">Simocephalus sibiricus</name>
    <dbReference type="NCBI Taxonomy" id="1472266"/>
    <lineage>
        <taxon>Eukaryota</taxon>
        <taxon>Metazoa</taxon>
        <taxon>Ecdysozoa</taxon>
        <taxon>Arthropoda</taxon>
        <taxon>Crustacea</taxon>
        <taxon>Branchiopoda</taxon>
        <taxon>Diplostraca</taxon>
        <taxon>Cladocera</taxon>
        <taxon>Anomopoda</taxon>
        <taxon>Daphniidae</taxon>
        <taxon>Simocephalus</taxon>
    </lineage>
</organism>
<keyword evidence="7" id="KW-0679">Respiratory chain</keyword>
<evidence type="ECO:0000256" key="7">
    <source>
        <dbReference type="ARBA" id="ARBA00022660"/>
    </source>
</evidence>
<evidence type="ECO:0000256" key="19">
    <source>
        <dbReference type="SAM" id="Phobius"/>
    </source>
</evidence>
<keyword evidence="10" id="KW-1278">Translocase</keyword>
<evidence type="ECO:0000256" key="18">
    <source>
        <dbReference type="ARBA" id="ARBA00049551"/>
    </source>
</evidence>
<evidence type="ECO:0000256" key="4">
    <source>
        <dbReference type="ARBA" id="ARBA00012944"/>
    </source>
</evidence>
<reference evidence="21" key="1">
    <citation type="submission" date="2021-03" db="EMBL/GenBank/DDBJ databases">
        <authorList>
            <person name="Gu Y.-L."/>
            <person name="Sun C.-H."/>
            <person name="Liu P."/>
            <person name="Han B.-P."/>
        </authorList>
    </citation>
    <scope>NUCLEOTIDE SEQUENCE</scope>
</reference>
<dbReference type="InterPro" id="IPR001750">
    <property type="entry name" value="ND/Mrp_TM"/>
</dbReference>
<dbReference type="PANTHER" id="PTHR46552">
    <property type="entry name" value="NADH-UBIQUINONE OXIDOREDUCTASE CHAIN 2"/>
    <property type="match status" value="1"/>
</dbReference>
<feature type="transmembrane region" description="Helical" evidence="19">
    <location>
        <begin position="170"/>
        <end position="188"/>
    </location>
</feature>
<feature type="transmembrane region" description="Helical" evidence="19">
    <location>
        <begin position="194"/>
        <end position="212"/>
    </location>
</feature>
<sequence length="329" mass="37033">MWLSPALGLFSLSIFLSVFLVISSSSLFICWLGLELNTLVFVPFLMMIKSKSSSEAAIKYFLTQTLASILFILSLLGNLLDYQTLFCLVSLMVAMSIKLGGAPFHSWLLSIASSCSWSMLMILLTIQKINPLMVMWISDGLEVNLIYFVVIFSVVVGGFMGLIQTDPRLILTFSSINHVGWLLLSLVFSLWMGVVYFLFYFVILLSIVMIFSKLNFIHLNQFSLSNFSSMSSIVLFSSLLSLGGLPPFLGFLPKWMVLKSLILGEFYLMSLLLIVMSLFTLYYYLRLTFSAFILSKSIVYHSKSNSFWDLTSVCLLAVSFLGLPLILFI</sequence>
<comment type="similarity">
    <text evidence="3">Belongs to the complex I subunit 2 family.</text>
</comment>
<proteinExistence type="inferred from homology"/>
<feature type="transmembrane region" description="Helical" evidence="19">
    <location>
        <begin position="146"/>
        <end position="163"/>
    </location>
</feature>
<evidence type="ECO:0000256" key="16">
    <source>
        <dbReference type="ARBA" id="ARBA00023136"/>
    </source>
</evidence>
<comment type="subcellular location">
    <subcellularLocation>
        <location evidence="2">Mitochondrion inner membrane</location>
        <topology evidence="2">Multi-pass membrane protein</topology>
    </subcellularLocation>
</comment>
<evidence type="ECO:0000256" key="14">
    <source>
        <dbReference type="ARBA" id="ARBA00023075"/>
    </source>
</evidence>
<dbReference type="PANTHER" id="PTHR46552:SF1">
    <property type="entry name" value="NADH-UBIQUINONE OXIDOREDUCTASE CHAIN 2"/>
    <property type="match status" value="1"/>
</dbReference>
<evidence type="ECO:0000256" key="6">
    <source>
        <dbReference type="ARBA" id="ARBA00022448"/>
    </source>
</evidence>
<keyword evidence="16 19" id="KW-0472">Membrane</keyword>
<evidence type="ECO:0000256" key="11">
    <source>
        <dbReference type="ARBA" id="ARBA00022982"/>
    </source>
</evidence>
<evidence type="ECO:0000256" key="12">
    <source>
        <dbReference type="ARBA" id="ARBA00022989"/>
    </source>
</evidence>
<keyword evidence="12 19" id="KW-1133">Transmembrane helix</keyword>
<evidence type="ECO:0000259" key="20">
    <source>
        <dbReference type="Pfam" id="PF00361"/>
    </source>
</evidence>
<name>A0A8E6TSH6_9CRUS</name>
<evidence type="ECO:0000313" key="21">
    <source>
        <dbReference type="EMBL" id="QVT15614.1"/>
    </source>
</evidence>